<dbReference type="Pfam" id="PF13181">
    <property type="entry name" value="TPR_8"/>
    <property type="match status" value="1"/>
</dbReference>
<keyword evidence="1" id="KW-0597">Phosphoprotein</keyword>
<protein>
    <recommendedName>
        <fullName evidence="5">Tetratricopeptide repeat protein 1</fullName>
    </recommendedName>
</protein>
<comment type="subunit">
    <text evidence="4">Interacts with the GAP domain of NF1. Interacts (via TPR repeats) with HSP90AA1 and HSPA8.</text>
</comment>
<feature type="repeat" description="TPR" evidence="6">
    <location>
        <begin position="175"/>
        <end position="208"/>
    </location>
</feature>
<dbReference type="InterPro" id="IPR011990">
    <property type="entry name" value="TPR-like_helical_dom_sf"/>
</dbReference>
<dbReference type="Proteomes" id="UP000812440">
    <property type="component" value="Chromosome 3"/>
</dbReference>
<dbReference type="FunFam" id="1.25.40.10:FF:000367">
    <property type="entry name" value="Tetratricopeptide repeat domain 1"/>
    <property type="match status" value="1"/>
</dbReference>
<evidence type="ECO:0000256" key="4">
    <source>
        <dbReference type="ARBA" id="ARBA00063969"/>
    </source>
</evidence>
<evidence type="ECO:0000313" key="9">
    <source>
        <dbReference type="Proteomes" id="UP000812440"/>
    </source>
</evidence>
<gene>
    <name evidence="8" type="ORF">GDO86_005096</name>
</gene>
<dbReference type="InterPro" id="IPR019734">
    <property type="entry name" value="TPR_rpt"/>
</dbReference>
<dbReference type="Gene3D" id="1.25.40.10">
    <property type="entry name" value="Tetratricopeptide repeat domain"/>
    <property type="match status" value="1"/>
</dbReference>
<evidence type="ECO:0000256" key="2">
    <source>
        <dbReference type="ARBA" id="ARBA00022737"/>
    </source>
</evidence>
<dbReference type="SMART" id="SM00028">
    <property type="entry name" value="TPR"/>
    <property type="match status" value="3"/>
</dbReference>
<accession>A0A8T2J601</accession>
<dbReference type="AlphaFoldDB" id="A0A8T2J601"/>
<dbReference type="EMBL" id="JAACNH010000006">
    <property type="protein sequence ID" value="KAG8438768.1"/>
    <property type="molecule type" value="Genomic_DNA"/>
</dbReference>
<evidence type="ECO:0000256" key="3">
    <source>
        <dbReference type="ARBA" id="ARBA00022803"/>
    </source>
</evidence>
<organism evidence="8 9">
    <name type="scientific">Hymenochirus boettgeri</name>
    <name type="common">Congo dwarf clawed frog</name>
    <dbReference type="NCBI Taxonomy" id="247094"/>
    <lineage>
        <taxon>Eukaryota</taxon>
        <taxon>Metazoa</taxon>
        <taxon>Chordata</taxon>
        <taxon>Craniata</taxon>
        <taxon>Vertebrata</taxon>
        <taxon>Euteleostomi</taxon>
        <taxon>Amphibia</taxon>
        <taxon>Batrachia</taxon>
        <taxon>Anura</taxon>
        <taxon>Pipoidea</taxon>
        <taxon>Pipidae</taxon>
        <taxon>Pipinae</taxon>
        <taxon>Hymenochirus</taxon>
    </lineage>
</organism>
<dbReference type="OrthoDB" id="1872379at2759"/>
<feature type="compositionally biased region" description="Basic and acidic residues" evidence="7">
    <location>
        <begin position="1"/>
        <end position="11"/>
    </location>
</feature>
<feature type="region of interest" description="Disordered" evidence="7">
    <location>
        <begin position="1"/>
        <end position="103"/>
    </location>
</feature>
<feature type="compositionally biased region" description="Basic and acidic residues" evidence="7">
    <location>
        <begin position="85"/>
        <end position="103"/>
    </location>
</feature>
<comment type="caution">
    <text evidence="8">The sequence shown here is derived from an EMBL/GenBank/DDBJ whole genome shotgun (WGS) entry which is preliminary data.</text>
</comment>
<sequence>MEAVKLDRVGAELEEEDFHDCDEQEGVNGASDGSDRGSGDACSLGTDKAASQCGPEGDPGSRRHGADAEGNPEEEEELDEESLLELEKGQSEEEREEKRKQSTFLKEEGNQLFKKSDYYAAESTYSQALQICPAFYSKDRSILFSNRAAARMKQEMNDSALKDCTKAIELNPDYIRALLRRAELYEKTEKLDEALADYKTVLEKEPSTHQAREACMRLPKQIEERNEKMKEEMIGKLKDLGNLVLRPFGLSTENFQVKQDAQSGSYSVNFVQNPNNNR</sequence>
<name>A0A8T2J601_9PIPI</name>
<dbReference type="PANTHER" id="PTHR46014:SF1">
    <property type="entry name" value="TETRATRICOPEPTIDE REPEAT PROTEIN 1"/>
    <property type="match status" value="1"/>
</dbReference>
<evidence type="ECO:0000256" key="5">
    <source>
        <dbReference type="ARBA" id="ARBA00067165"/>
    </source>
</evidence>
<dbReference type="Pfam" id="PF00515">
    <property type="entry name" value="TPR_1"/>
    <property type="match status" value="1"/>
</dbReference>
<reference evidence="8" key="1">
    <citation type="thesis" date="2020" institute="ProQuest LLC" country="789 East Eisenhower Parkway, Ann Arbor, MI, USA">
        <title>Comparative Genomics and Chromosome Evolution.</title>
        <authorList>
            <person name="Mudd A.B."/>
        </authorList>
    </citation>
    <scope>NUCLEOTIDE SEQUENCE</scope>
    <source>
        <strain evidence="8">Female2</strain>
        <tissue evidence="8">Blood</tissue>
    </source>
</reference>
<feature type="compositionally biased region" description="Acidic residues" evidence="7">
    <location>
        <begin position="12"/>
        <end position="25"/>
    </location>
</feature>
<evidence type="ECO:0000313" key="8">
    <source>
        <dbReference type="EMBL" id="KAG8438768.1"/>
    </source>
</evidence>
<feature type="compositionally biased region" description="Acidic residues" evidence="7">
    <location>
        <begin position="70"/>
        <end position="84"/>
    </location>
</feature>
<proteinExistence type="predicted"/>
<dbReference type="PANTHER" id="PTHR46014">
    <property type="entry name" value="TETRATRICOPEPTIDE REPEAT PROTEIN 1"/>
    <property type="match status" value="1"/>
</dbReference>
<dbReference type="SUPFAM" id="SSF48452">
    <property type="entry name" value="TPR-like"/>
    <property type="match status" value="1"/>
</dbReference>
<keyword evidence="2" id="KW-0677">Repeat</keyword>
<dbReference type="PROSITE" id="PS50005">
    <property type="entry name" value="TPR"/>
    <property type="match status" value="1"/>
</dbReference>
<evidence type="ECO:0000256" key="6">
    <source>
        <dbReference type="PROSITE-ProRule" id="PRU00339"/>
    </source>
</evidence>
<keyword evidence="9" id="KW-1185">Reference proteome</keyword>
<evidence type="ECO:0000256" key="1">
    <source>
        <dbReference type="ARBA" id="ARBA00022553"/>
    </source>
</evidence>
<dbReference type="InterPro" id="IPR052769">
    <property type="entry name" value="TPR_domain_protein"/>
</dbReference>
<keyword evidence="3 6" id="KW-0802">TPR repeat</keyword>
<evidence type="ECO:0000256" key="7">
    <source>
        <dbReference type="SAM" id="MobiDB-lite"/>
    </source>
</evidence>